<evidence type="ECO:0008006" key="6">
    <source>
        <dbReference type="Google" id="ProtNLM"/>
    </source>
</evidence>
<dbReference type="NCBIfam" id="TIGR02532">
    <property type="entry name" value="IV_pilin_GFxxxE"/>
    <property type="match status" value="1"/>
</dbReference>
<keyword evidence="3" id="KW-1133">Transmembrane helix</keyword>
<protein>
    <recommendedName>
        <fullName evidence="6">Prepilin-type N-terminal cleavage/methylation domain-containing protein</fullName>
    </recommendedName>
</protein>
<dbReference type="InterPro" id="IPR045584">
    <property type="entry name" value="Pilin-like"/>
</dbReference>
<accession>A0A098EMP9</accession>
<sequence>MSSLKPNNENGITLVEVLATLVIMSIIGTLAYSILFQGYNNYNRVKVETELRDEADLIMANYISDFYVMKKTEAKLVNSCTNGFVNSEVSVTKSNGSSYKTGVLNKEVIVRGQPVRFNNANVKFVPVPCTSSSNLSNIANINTRDGVEFTIKFTLETTVKGRTHQMDFKNTISIIEDKL</sequence>
<evidence type="ECO:0000256" key="3">
    <source>
        <dbReference type="SAM" id="Phobius"/>
    </source>
</evidence>
<dbReference type="AlphaFoldDB" id="A0A098EMP9"/>
<evidence type="ECO:0000313" key="4">
    <source>
        <dbReference type="EMBL" id="CEG23090.1"/>
    </source>
</evidence>
<dbReference type="GO" id="GO:0030420">
    <property type="term" value="P:establishment of competence for transformation"/>
    <property type="evidence" value="ECO:0007669"/>
    <property type="project" value="UniProtKB-KW"/>
</dbReference>
<dbReference type="OrthoDB" id="2967834at2"/>
<evidence type="ECO:0000313" key="5">
    <source>
        <dbReference type="Proteomes" id="UP000043699"/>
    </source>
</evidence>
<comment type="subcellular location">
    <subcellularLocation>
        <location evidence="1">Cell surface</location>
    </subcellularLocation>
</comment>
<dbReference type="InterPro" id="IPR012902">
    <property type="entry name" value="N_methyl_site"/>
</dbReference>
<dbReference type="Pfam" id="PF07963">
    <property type="entry name" value="N_methyl"/>
    <property type="match status" value="1"/>
</dbReference>
<organism evidence="4 5">
    <name type="scientific">Planococcus massiliensis</name>
    <dbReference type="NCBI Taxonomy" id="1499687"/>
    <lineage>
        <taxon>Bacteria</taxon>
        <taxon>Bacillati</taxon>
        <taxon>Bacillota</taxon>
        <taxon>Bacilli</taxon>
        <taxon>Bacillales</taxon>
        <taxon>Caryophanaceae</taxon>
        <taxon>Planococcus</taxon>
    </lineage>
</organism>
<feature type="transmembrane region" description="Helical" evidence="3">
    <location>
        <begin position="12"/>
        <end position="36"/>
    </location>
</feature>
<dbReference type="STRING" id="1499687.BN1080_02033"/>
<dbReference type="RefSeq" id="WP_052651880.1">
    <property type="nucleotide sequence ID" value="NZ_CCXS01000001.1"/>
</dbReference>
<gene>
    <name evidence="4" type="ORF">BN1080_02033</name>
</gene>
<dbReference type="GO" id="GO:0009986">
    <property type="term" value="C:cell surface"/>
    <property type="evidence" value="ECO:0007669"/>
    <property type="project" value="UniProtKB-SubCell"/>
</dbReference>
<keyword evidence="3" id="KW-0472">Membrane</keyword>
<reference evidence="4 5" key="1">
    <citation type="submission" date="2014-09" db="EMBL/GenBank/DDBJ databases">
        <authorList>
            <person name="Urmite Genomes Urmite Genomes"/>
        </authorList>
    </citation>
    <scope>NUCLEOTIDE SEQUENCE [LARGE SCALE GENOMIC DNA]</scope>
    <source>
        <strain evidence="4 5">ES2</strain>
    </source>
</reference>
<evidence type="ECO:0000256" key="2">
    <source>
        <dbReference type="ARBA" id="ARBA00023287"/>
    </source>
</evidence>
<name>A0A098EMP9_9BACL</name>
<evidence type="ECO:0000256" key="1">
    <source>
        <dbReference type="ARBA" id="ARBA00004241"/>
    </source>
</evidence>
<proteinExistence type="predicted"/>
<dbReference type="EMBL" id="CCXS01000001">
    <property type="protein sequence ID" value="CEG23090.1"/>
    <property type="molecule type" value="Genomic_DNA"/>
</dbReference>
<keyword evidence="2" id="KW-0178">Competence</keyword>
<keyword evidence="3" id="KW-0812">Transmembrane</keyword>
<keyword evidence="5" id="KW-1185">Reference proteome</keyword>
<dbReference type="SUPFAM" id="SSF54523">
    <property type="entry name" value="Pili subunits"/>
    <property type="match status" value="1"/>
</dbReference>
<dbReference type="Proteomes" id="UP000043699">
    <property type="component" value="Unassembled WGS sequence"/>
</dbReference>